<sequence>MPQRQRYLFVCVNRRPDGTPKGSCAQRSAVEIHAALKDGLKDRGLAKTEVRACTSSCLDVCWAGPVIAVEPDGYFYGRVTLEDVPELLESLANGTRVERLVLPSNDFDEKTAAPPLPAPKSKPAEGQEP</sequence>
<dbReference type="OrthoDB" id="9800597at2"/>
<proteinExistence type="predicted"/>
<dbReference type="Gene3D" id="3.40.30.10">
    <property type="entry name" value="Glutaredoxin"/>
    <property type="match status" value="1"/>
</dbReference>
<name>A0A4U1IXW5_9BACT</name>
<organism evidence="2 3">
    <name type="scientific">Polyangium fumosum</name>
    <dbReference type="NCBI Taxonomy" id="889272"/>
    <lineage>
        <taxon>Bacteria</taxon>
        <taxon>Pseudomonadati</taxon>
        <taxon>Myxococcota</taxon>
        <taxon>Polyangia</taxon>
        <taxon>Polyangiales</taxon>
        <taxon>Polyangiaceae</taxon>
        <taxon>Polyangium</taxon>
    </lineage>
</organism>
<protein>
    <submittedName>
        <fullName evidence="2">(2Fe-2S) ferredoxin domain-containing protein</fullName>
    </submittedName>
</protein>
<evidence type="ECO:0000313" key="3">
    <source>
        <dbReference type="Proteomes" id="UP000309215"/>
    </source>
</evidence>
<dbReference type="RefSeq" id="WP_136934009.1">
    <property type="nucleotide sequence ID" value="NZ_SSMQ01000057.1"/>
</dbReference>
<comment type="caution">
    <text evidence="2">The sequence shown here is derived from an EMBL/GenBank/DDBJ whole genome shotgun (WGS) entry which is preliminary data.</text>
</comment>
<gene>
    <name evidence="2" type="ORF">E8A74_38005</name>
</gene>
<dbReference type="Proteomes" id="UP000309215">
    <property type="component" value="Unassembled WGS sequence"/>
</dbReference>
<dbReference type="CDD" id="cd02980">
    <property type="entry name" value="TRX_Fd_family"/>
    <property type="match status" value="1"/>
</dbReference>
<reference evidence="2 3" key="1">
    <citation type="submission" date="2019-04" db="EMBL/GenBank/DDBJ databases">
        <authorList>
            <person name="Li Y."/>
            <person name="Wang J."/>
        </authorList>
    </citation>
    <scope>NUCLEOTIDE SEQUENCE [LARGE SCALE GENOMIC DNA]</scope>
    <source>
        <strain evidence="2 3">DSM 14668</strain>
    </source>
</reference>
<keyword evidence="3" id="KW-1185">Reference proteome</keyword>
<evidence type="ECO:0000256" key="1">
    <source>
        <dbReference type="SAM" id="MobiDB-lite"/>
    </source>
</evidence>
<feature type="region of interest" description="Disordered" evidence="1">
    <location>
        <begin position="103"/>
        <end position="129"/>
    </location>
</feature>
<dbReference type="EMBL" id="SSMQ01000057">
    <property type="protein sequence ID" value="TKC99372.1"/>
    <property type="molecule type" value="Genomic_DNA"/>
</dbReference>
<dbReference type="InterPro" id="IPR036249">
    <property type="entry name" value="Thioredoxin-like_sf"/>
</dbReference>
<dbReference type="SUPFAM" id="SSF52833">
    <property type="entry name" value="Thioredoxin-like"/>
    <property type="match status" value="1"/>
</dbReference>
<accession>A0A4U1IXW5</accession>
<evidence type="ECO:0000313" key="2">
    <source>
        <dbReference type="EMBL" id="TKC99372.1"/>
    </source>
</evidence>
<dbReference type="AlphaFoldDB" id="A0A4U1IXW5"/>